<dbReference type="STRING" id="559304.G8YKF1"/>
<reference evidence="1" key="1">
    <citation type="submission" date="2011-10" db="EMBL/GenBank/DDBJ databases">
        <authorList>
            <person name="Genoscope - CEA"/>
        </authorList>
    </citation>
    <scope>NUCLEOTIDE SEQUENCE</scope>
</reference>
<dbReference type="Gene3D" id="2.40.128.680">
    <property type="match status" value="1"/>
</dbReference>
<dbReference type="HOGENOM" id="CLU_097632_0_1_1"/>
<evidence type="ECO:0000313" key="3">
    <source>
        <dbReference type="Proteomes" id="UP000005222"/>
    </source>
</evidence>
<dbReference type="GO" id="GO:0006401">
    <property type="term" value="P:RNA catabolic process"/>
    <property type="evidence" value="ECO:0007669"/>
    <property type="project" value="InterPro"/>
</dbReference>
<dbReference type="GO" id="GO:0032299">
    <property type="term" value="C:ribonuclease H2 complex"/>
    <property type="evidence" value="ECO:0007669"/>
    <property type="project" value="InterPro"/>
</dbReference>
<dbReference type="Proteomes" id="UP000005222">
    <property type="component" value="Chromosome G"/>
</dbReference>
<keyword evidence="3" id="KW-1185">Reference proteome</keyword>
<dbReference type="EMBL" id="FO082053">
    <property type="protein sequence ID" value="CCE80031.1"/>
    <property type="molecule type" value="Genomic_DNA"/>
</dbReference>
<accession>G8YKF1</accession>
<dbReference type="Proteomes" id="UP000005222">
    <property type="component" value="Chromosome H"/>
</dbReference>
<evidence type="ECO:0000313" key="2">
    <source>
        <dbReference type="EMBL" id="CCE80796.1"/>
    </source>
</evidence>
<proteinExistence type="predicted"/>
<dbReference type="InterPro" id="IPR013924">
    <property type="entry name" value="RNase_H2_suC"/>
</dbReference>
<dbReference type="eggNOG" id="ENOG502SBKV">
    <property type="taxonomic scope" value="Eukaryota"/>
</dbReference>
<sequence length="142" mass="16014">MEEKKDDKIVVGSQNEKLSANLVPFHIQYSGPANTKDYFTVTKQVQVQTDGTEVEVAYFRGCKLVGVNQELPRGYKGYLMNKNEVLQTTGQGPDQQFFSAKIYNTMGEFDKLTIYGHDQPGDAGSQWATLNEWQELSDIIHS</sequence>
<reference evidence="3" key="2">
    <citation type="journal article" date="2012" name="G3 (Bethesda)">
        <title>Pichia sorbitophila, an interspecies yeast hybrid reveals early steps of genome resolution following polyploidization.</title>
        <authorList>
            <person name="Leh Louis V."/>
            <person name="Despons L."/>
            <person name="Friedrich A."/>
            <person name="Martin T."/>
            <person name="Durrens P."/>
            <person name="Casaregola S."/>
            <person name="Neuveglise C."/>
            <person name="Fairhead C."/>
            <person name="Marck C."/>
            <person name="Cruz J.A."/>
            <person name="Straub M.L."/>
            <person name="Kugler V."/>
            <person name="Sacerdot C."/>
            <person name="Uzunov Z."/>
            <person name="Thierry A."/>
            <person name="Weiss S."/>
            <person name="Bleykasten C."/>
            <person name="De Montigny J."/>
            <person name="Jacques N."/>
            <person name="Jung P."/>
            <person name="Lemaire M."/>
            <person name="Mallet S."/>
            <person name="Morel G."/>
            <person name="Richard G.F."/>
            <person name="Sarkar A."/>
            <person name="Savel G."/>
            <person name="Schacherer J."/>
            <person name="Seret M.L."/>
            <person name="Talla E."/>
            <person name="Samson G."/>
            <person name="Jubin C."/>
            <person name="Poulain J."/>
            <person name="Vacherie B."/>
            <person name="Barbe V."/>
            <person name="Pelletier E."/>
            <person name="Sherman D.J."/>
            <person name="Westhof E."/>
            <person name="Weissenbach J."/>
            <person name="Baret P.V."/>
            <person name="Wincker P."/>
            <person name="Gaillardin C."/>
            <person name="Dujon B."/>
            <person name="Souciet J.L."/>
        </authorList>
    </citation>
    <scope>NUCLEOTIDE SEQUENCE [LARGE SCALE GENOMIC DNA]</scope>
    <source>
        <strain evidence="3">ATCC MYA-4447 / BCRC 22081 / CBS 7064 / NBRC 10061 / NRRL Y-12695</strain>
    </source>
</reference>
<dbReference type="CDD" id="cd09271">
    <property type="entry name" value="RNase_H2-C"/>
    <property type="match status" value="1"/>
</dbReference>
<dbReference type="OrthoDB" id="6222486at2759"/>
<name>G8YKF1_PICSO</name>
<gene>
    <name evidence="1" type="primary">Piso0_003128</name>
    <name evidence="1" type="ORF">GNLVRS01_PISO0G05506g</name>
    <name evidence="2" type="ORF">GNLVRS01_PISO0H05507g</name>
</gene>
<protein>
    <submittedName>
        <fullName evidence="1">Piso0_003128 protein</fullName>
    </submittedName>
</protein>
<dbReference type="PANTHER" id="PTHR47204:SF1">
    <property type="entry name" value="RIBONUCLEASE H2 SUBUNIT C"/>
    <property type="match status" value="1"/>
</dbReference>
<evidence type="ECO:0000313" key="1">
    <source>
        <dbReference type="EMBL" id="CCE80031.1"/>
    </source>
</evidence>
<dbReference type="EMBL" id="FO082052">
    <property type="protein sequence ID" value="CCE80796.1"/>
    <property type="molecule type" value="Genomic_DNA"/>
</dbReference>
<dbReference type="InParanoid" id="G8YKF1"/>
<organism evidence="1 3">
    <name type="scientific">Pichia sorbitophila (strain ATCC MYA-4447 / BCRC 22081 / CBS 7064 / NBRC 10061 / NRRL Y-12695)</name>
    <name type="common">Hybrid yeast</name>
    <dbReference type="NCBI Taxonomy" id="559304"/>
    <lineage>
        <taxon>Eukaryota</taxon>
        <taxon>Fungi</taxon>
        <taxon>Dikarya</taxon>
        <taxon>Ascomycota</taxon>
        <taxon>Saccharomycotina</taxon>
        <taxon>Pichiomycetes</taxon>
        <taxon>Debaryomycetaceae</taxon>
        <taxon>Millerozyma</taxon>
    </lineage>
</organism>
<dbReference type="PANTHER" id="PTHR47204">
    <property type="entry name" value="OS02G0168900 PROTEIN"/>
    <property type="match status" value="1"/>
</dbReference>
<dbReference type="Pfam" id="PF08615">
    <property type="entry name" value="RNase_H2_suC"/>
    <property type="match status" value="1"/>
</dbReference>
<dbReference type="AlphaFoldDB" id="G8YKF1"/>